<feature type="domain" description="HTH lacI-type" evidence="5">
    <location>
        <begin position="5"/>
        <end position="59"/>
    </location>
</feature>
<proteinExistence type="predicted"/>
<keyword evidence="7" id="KW-1185">Reference proteome</keyword>
<evidence type="ECO:0000313" key="7">
    <source>
        <dbReference type="Proteomes" id="UP001403094"/>
    </source>
</evidence>
<accession>A0ABN2VJA2</accession>
<keyword evidence="1" id="KW-0805">Transcription regulation</keyword>
<protein>
    <submittedName>
        <fullName evidence="6">LacI family DNA-binding transcriptional regulator</fullName>
    </submittedName>
</protein>
<evidence type="ECO:0000256" key="2">
    <source>
        <dbReference type="ARBA" id="ARBA00023125"/>
    </source>
</evidence>
<dbReference type="RefSeq" id="WP_026047330.1">
    <property type="nucleotide sequence ID" value="NZ_BAAANQ010000013.1"/>
</dbReference>
<dbReference type="Gene3D" id="3.40.50.2300">
    <property type="match status" value="2"/>
</dbReference>
<dbReference type="PRINTS" id="PR00036">
    <property type="entry name" value="HTHLACI"/>
</dbReference>
<dbReference type="SUPFAM" id="SSF47413">
    <property type="entry name" value="lambda repressor-like DNA-binding domains"/>
    <property type="match status" value="1"/>
</dbReference>
<evidence type="ECO:0000256" key="4">
    <source>
        <dbReference type="SAM" id="MobiDB-lite"/>
    </source>
</evidence>
<keyword evidence="3" id="KW-0804">Transcription</keyword>
<dbReference type="InterPro" id="IPR028082">
    <property type="entry name" value="Peripla_BP_I"/>
</dbReference>
<dbReference type="Pfam" id="PF13377">
    <property type="entry name" value="Peripla_BP_3"/>
    <property type="match status" value="1"/>
</dbReference>
<organism evidence="6 7">
    <name type="scientific">Streptomyces cheonanensis</name>
    <dbReference type="NCBI Taxonomy" id="312720"/>
    <lineage>
        <taxon>Bacteria</taxon>
        <taxon>Bacillati</taxon>
        <taxon>Actinomycetota</taxon>
        <taxon>Actinomycetes</taxon>
        <taxon>Kitasatosporales</taxon>
        <taxon>Streptomycetaceae</taxon>
        <taxon>Streptomyces</taxon>
    </lineage>
</organism>
<dbReference type="InterPro" id="IPR010982">
    <property type="entry name" value="Lambda_DNA-bd_dom_sf"/>
</dbReference>
<keyword evidence="2 6" id="KW-0238">DNA-binding</keyword>
<dbReference type="Pfam" id="PF00356">
    <property type="entry name" value="LacI"/>
    <property type="match status" value="1"/>
</dbReference>
<dbReference type="SMART" id="SM00354">
    <property type="entry name" value="HTH_LACI"/>
    <property type="match status" value="1"/>
</dbReference>
<feature type="region of interest" description="Disordered" evidence="4">
    <location>
        <begin position="1"/>
        <end position="28"/>
    </location>
</feature>
<dbReference type="CDD" id="cd01392">
    <property type="entry name" value="HTH_LacI"/>
    <property type="match status" value="1"/>
</dbReference>
<dbReference type="PANTHER" id="PTHR30146">
    <property type="entry name" value="LACI-RELATED TRANSCRIPTIONAL REPRESSOR"/>
    <property type="match status" value="1"/>
</dbReference>
<dbReference type="Proteomes" id="UP001403094">
    <property type="component" value="Unassembled WGS sequence"/>
</dbReference>
<dbReference type="SUPFAM" id="SSF53822">
    <property type="entry name" value="Periplasmic binding protein-like I"/>
    <property type="match status" value="1"/>
</dbReference>
<dbReference type="CDD" id="cd01574">
    <property type="entry name" value="PBP1_LacI"/>
    <property type="match status" value="1"/>
</dbReference>
<dbReference type="PROSITE" id="PS00356">
    <property type="entry name" value="HTH_LACI_1"/>
    <property type="match status" value="1"/>
</dbReference>
<dbReference type="GO" id="GO:0003677">
    <property type="term" value="F:DNA binding"/>
    <property type="evidence" value="ECO:0007669"/>
    <property type="project" value="UniProtKB-KW"/>
</dbReference>
<comment type="caution">
    <text evidence="6">The sequence shown here is derived from an EMBL/GenBank/DDBJ whole genome shotgun (WGS) entry which is preliminary data.</text>
</comment>
<evidence type="ECO:0000256" key="1">
    <source>
        <dbReference type="ARBA" id="ARBA00023015"/>
    </source>
</evidence>
<dbReference type="EMBL" id="BAAANQ010000013">
    <property type="protein sequence ID" value="GAA2063609.1"/>
    <property type="molecule type" value="Genomic_DNA"/>
</dbReference>
<evidence type="ECO:0000256" key="3">
    <source>
        <dbReference type="ARBA" id="ARBA00023163"/>
    </source>
</evidence>
<dbReference type="PROSITE" id="PS50932">
    <property type="entry name" value="HTH_LACI_2"/>
    <property type="match status" value="1"/>
</dbReference>
<reference evidence="6 7" key="1">
    <citation type="journal article" date="2019" name="Int. J. Syst. Evol. Microbiol.">
        <title>The Global Catalogue of Microorganisms (GCM) 10K type strain sequencing project: providing services to taxonomists for standard genome sequencing and annotation.</title>
        <authorList>
            <consortium name="The Broad Institute Genomics Platform"/>
            <consortium name="The Broad Institute Genome Sequencing Center for Infectious Disease"/>
            <person name="Wu L."/>
            <person name="Ma J."/>
        </authorList>
    </citation>
    <scope>NUCLEOTIDE SEQUENCE [LARGE SCALE GENOMIC DNA]</scope>
    <source>
        <strain evidence="6 7">JCM 14549</strain>
    </source>
</reference>
<evidence type="ECO:0000259" key="5">
    <source>
        <dbReference type="PROSITE" id="PS50932"/>
    </source>
</evidence>
<feature type="compositionally biased region" description="Basic and acidic residues" evidence="4">
    <location>
        <begin position="1"/>
        <end position="12"/>
    </location>
</feature>
<evidence type="ECO:0000313" key="6">
    <source>
        <dbReference type="EMBL" id="GAA2063609.1"/>
    </source>
</evidence>
<dbReference type="PANTHER" id="PTHR30146:SF109">
    <property type="entry name" value="HTH-TYPE TRANSCRIPTIONAL REGULATOR GALS"/>
    <property type="match status" value="1"/>
</dbReference>
<sequence length="351" mass="37607">MTSRISMRDVARRAGVSQKTVSRVVNDEPHVSPELRSRVRREIELLGYRPNTFARALVTRRSRRIGLISTGSGYFGPASLLSGLQRAAHAEGYDVSVIHADEHDPEEAGRAVWQLVGHGIDGIALCGPIGSADIARHIPREIPVLRVDLPEDPAGPAETDGHRVLWVGNDDITAATEATAHLLRLGHRTVHHLAGPPRWAVTGYRQRGWRTALELAGAPRPEARHGDWSPASGYRATRELLQDGGVTALFAANDQMAIGAVHAIERSGRRVPEDVSVIGFDDIPEAGYLSVPLTTVRQDFARIAREGMHRLVAAIGHTTGPGTDAAPAGLAIPAELVHRASTAPPPAPATA</sequence>
<dbReference type="InterPro" id="IPR046335">
    <property type="entry name" value="LacI/GalR-like_sensor"/>
</dbReference>
<gene>
    <name evidence="6" type="ORF">GCM10009757_48680</name>
</gene>
<dbReference type="InterPro" id="IPR000843">
    <property type="entry name" value="HTH_LacI"/>
</dbReference>
<dbReference type="Gene3D" id="1.10.260.40">
    <property type="entry name" value="lambda repressor-like DNA-binding domains"/>
    <property type="match status" value="1"/>
</dbReference>
<name>A0ABN2VJA2_9ACTN</name>